<organism evidence="3 4">
    <name type="scientific">Boletus reticuloceps</name>
    <dbReference type="NCBI Taxonomy" id="495285"/>
    <lineage>
        <taxon>Eukaryota</taxon>
        <taxon>Fungi</taxon>
        <taxon>Dikarya</taxon>
        <taxon>Basidiomycota</taxon>
        <taxon>Agaricomycotina</taxon>
        <taxon>Agaricomycetes</taxon>
        <taxon>Agaricomycetidae</taxon>
        <taxon>Boletales</taxon>
        <taxon>Boletineae</taxon>
        <taxon>Boletaceae</taxon>
        <taxon>Boletoideae</taxon>
        <taxon>Boletus</taxon>
    </lineage>
</organism>
<dbReference type="Gene3D" id="2.130.10.10">
    <property type="entry name" value="YVTN repeat-like/Quinoprotein amine dehydrogenase"/>
    <property type="match status" value="1"/>
</dbReference>
<evidence type="ECO:0000256" key="1">
    <source>
        <dbReference type="ARBA" id="ARBA00022574"/>
    </source>
</evidence>
<accession>A0A8I2YS18</accession>
<reference evidence="3" key="1">
    <citation type="submission" date="2021-03" db="EMBL/GenBank/DDBJ databases">
        <title>Evolutionary innovations through gain and loss of genes in the ectomycorrhizal Boletales.</title>
        <authorList>
            <person name="Wu G."/>
            <person name="Miyauchi S."/>
            <person name="Morin E."/>
            <person name="Yang Z.-L."/>
            <person name="Xu J."/>
            <person name="Martin F.M."/>
        </authorList>
    </citation>
    <scope>NUCLEOTIDE SEQUENCE</scope>
    <source>
        <strain evidence="3">BR01</strain>
    </source>
</reference>
<name>A0A8I2YS18_9AGAM</name>
<keyword evidence="2" id="KW-0677">Repeat</keyword>
<sequence>MPRHLPGLQWDQDKQRYFPLQPHRPYQTHIEPPVPITPRRDPLSSYRALSDLRSVCRTRHKDALIHQIHSSQISLTDKTTRSAIPLQGLVSAFHTVSHNGRGWRFAGDTLGWLYSSVVDTDHQESDDTDAWQRQYYLSSEVSSIALSPTTCVATSFGPESRIIYIPLDSPVQGIHVSKVASRIAHDVWTSDLHGARLVLGANKQAAVIEDIAVCTSLHRLPTQSDVFALAQCENIIYTGLRNGGIIRFDTRVQASQSYPLFDSTSQRSSSVIGLKLLHDHQLLVSFIDGRISTFDLRFPVRTPSMNFTGNFNSYTIRLPVVTDPHEKFLFAAGQDNRIRLWSLMTGGPPLPTAGMGSINQAVFERPFKHRVAALQVVEEKEGMCLWAASGTELCKYSLGHRSGIGI</sequence>
<keyword evidence="1" id="KW-0853">WD repeat</keyword>
<proteinExistence type="predicted"/>
<dbReference type="AlphaFoldDB" id="A0A8I2YS18"/>
<dbReference type="PANTHER" id="PTHR44472">
    <property type="entry name" value="DDB1- AND CUL4-ASSOCIATED FACTOR 4-RELATED"/>
    <property type="match status" value="1"/>
</dbReference>
<dbReference type="Proteomes" id="UP000683000">
    <property type="component" value="Unassembled WGS sequence"/>
</dbReference>
<evidence type="ECO:0000313" key="4">
    <source>
        <dbReference type="Proteomes" id="UP000683000"/>
    </source>
</evidence>
<keyword evidence="4" id="KW-1185">Reference proteome</keyword>
<dbReference type="PANTHER" id="PTHR44472:SF1">
    <property type="entry name" value="DDB1 AND CUL4 ASSOCIATED FACTOR 4"/>
    <property type="match status" value="1"/>
</dbReference>
<dbReference type="SUPFAM" id="SSF101908">
    <property type="entry name" value="Putative isomerase YbhE"/>
    <property type="match status" value="1"/>
</dbReference>
<evidence type="ECO:0008006" key="5">
    <source>
        <dbReference type="Google" id="ProtNLM"/>
    </source>
</evidence>
<evidence type="ECO:0000256" key="2">
    <source>
        <dbReference type="ARBA" id="ARBA00022737"/>
    </source>
</evidence>
<dbReference type="InterPro" id="IPR015943">
    <property type="entry name" value="WD40/YVTN_repeat-like_dom_sf"/>
</dbReference>
<dbReference type="InterPro" id="IPR052254">
    <property type="entry name" value="CUL4-DDB1_E3_ligase_receptor"/>
</dbReference>
<dbReference type="EMBL" id="JAGFBS010000010">
    <property type="protein sequence ID" value="KAG6377129.1"/>
    <property type="molecule type" value="Genomic_DNA"/>
</dbReference>
<evidence type="ECO:0000313" key="3">
    <source>
        <dbReference type="EMBL" id="KAG6377129.1"/>
    </source>
</evidence>
<dbReference type="GO" id="GO:0080008">
    <property type="term" value="C:Cul4-RING E3 ubiquitin ligase complex"/>
    <property type="evidence" value="ECO:0007669"/>
    <property type="project" value="TreeGrafter"/>
</dbReference>
<dbReference type="OrthoDB" id="128867at2759"/>
<gene>
    <name evidence="3" type="ORF">JVT61DRAFT_1180</name>
</gene>
<comment type="caution">
    <text evidence="3">The sequence shown here is derived from an EMBL/GenBank/DDBJ whole genome shotgun (WGS) entry which is preliminary data.</text>
</comment>
<protein>
    <recommendedName>
        <fullName evidence="5">WD40 repeat-like protein</fullName>
    </recommendedName>
</protein>